<dbReference type="Gene3D" id="3.40.109.10">
    <property type="entry name" value="NADH Oxidase"/>
    <property type="match status" value="1"/>
</dbReference>
<keyword evidence="2" id="KW-1185">Reference proteome</keyword>
<protein>
    <recommendedName>
        <fullName evidence="3">Nitroreductase domain-containing protein</fullName>
    </recommendedName>
</protein>
<evidence type="ECO:0000313" key="2">
    <source>
        <dbReference type="Proteomes" id="UP001158066"/>
    </source>
</evidence>
<dbReference type="Proteomes" id="UP001158066">
    <property type="component" value="Unassembled WGS sequence"/>
</dbReference>
<dbReference type="EMBL" id="FXUF01000005">
    <property type="protein sequence ID" value="SMP53469.1"/>
    <property type="molecule type" value="Genomic_DNA"/>
</dbReference>
<dbReference type="GO" id="GO:0016491">
    <property type="term" value="F:oxidoreductase activity"/>
    <property type="evidence" value="ECO:0007669"/>
    <property type="project" value="InterPro"/>
</dbReference>
<dbReference type="RefSeq" id="WP_283408954.1">
    <property type="nucleotide sequence ID" value="NZ_FXUF01000005.1"/>
</dbReference>
<accession>A0AA46AIR5</accession>
<dbReference type="SUPFAM" id="SSF55469">
    <property type="entry name" value="FMN-dependent nitroreductase-like"/>
    <property type="match status" value="1"/>
</dbReference>
<proteinExistence type="predicted"/>
<comment type="caution">
    <text evidence="1">The sequence shown here is derived from an EMBL/GenBank/DDBJ whole genome shotgun (WGS) entry which is preliminary data.</text>
</comment>
<reference evidence="1" key="1">
    <citation type="submission" date="2017-05" db="EMBL/GenBank/DDBJ databases">
        <authorList>
            <person name="Varghese N."/>
            <person name="Submissions S."/>
        </authorList>
    </citation>
    <scope>NUCLEOTIDE SEQUENCE</scope>
    <source>
        <strain evidence="1">Su22</strain>
    </source>
</reference>
<evidence type="ECO:0008006" key="3">
    <source>
        <dbReference type="Google" id="ProtNLM"/>
    </source>
</evidence>
<sequence>MENIIKLPEPQKELEFPLMKALEERRTVRKWSDLPISEQELSNLLWTEFEGRRKNCINASSWTFSRVIFKMLSPSPNSEFPKSERIWV</sequence>
<dbReference type="InterPro" id="IPR000415">
    <property type="entry name" value="Nitroreductase-like"/>
</dbReference>
<gene>
    <name evidence="1" type="ORF">SAMN06296020_10522</name>
</gene>
<name>A0AA46AIR5_9CLOT</name>
<evidence type="ECO:0000313" key="1">
    <source>
        <dbReference type="EMBL" id="SMP53469.1"/>
    </source>
</evidence>
<dbReference type="AlphaFoldDB" id="A0AA46AIR5"/>
<organism evidence="1 2">
    <name type="scientific">Anoxynatronum buryatiense</name>
    <dbReference type="NCBI Taxonomy" id="489973"/>
    <lineage>
        <taxon>Bacteria</taxon>
        <taxon>Bacillati</taxon>
        <taxon>Bacillota</taxon>
        <taxon>Clostridia</taxon>
        <taxon>Eubacteriales</taxon>
        <taxon>Clostridiaceae</taxon>
        <taxon>Anoxynatronum</taxon>
    </lineage>
</organism>